<dbReference type="GO" id="GO:0016757">
    <property type="term" value="F:glycosyltransferase activity"/>
    <property type="evidence" value="ECO:0007669"/>
    <property type="project" value="UniProtKB-KW"/>
</dbReference>
<dbReference type="InterPro" id="IPR029044">
    <property type="entry name" value="Nucleotide-diphossugar_trans"/>
</dbReference>
<reference evidence="5" key="1">
    <citation type="journal article" date="2021" name="Microorganisms">
        <title>Phylogenomic Reconstruction and Metabolic Potential of the Genus Aminobacter.</title>
        <authorList>
            <person name="Artuso I."/>
            <person name="Turrini P."/>
            <person name="Pirolo M."/>
            <person name="Lugli G.A."/>
            <person name="Ventura M."/>
            <person name="Visca P."/>
        </authorList>
    </citation>
    <scope>NUCLEOTIDE SEQUENCE</scope>
    <source>
        <strain evidence="5">LMG 26462</strain>
    </source>
</reference>
<dbReference type="EMBL" id="JAFLWW010000010">
    <property type="protein sequence ID" value="MBT1159233.1"/>
    <property type="molecule type" value="Genomic_DNA"/>
</dbReference>
<protein>
    <submittedName>
        <fullName evidence="5">Glycosyltransferase</fullName>
    </submittedName>
</protein>
<reference evidence="5" key="2">
    <citation type="submission" date="2021-03" db="EMBL/GenBank/DDBJ databases">
        <authorList>
            <person name="Artuso I."/>
            <person name="Turrini P."/>
            <person name="Pirolo M."/>
            <person name="Lugli G.A."/>
            <person name="Ventura M."/>
            <person name="Visca P."/>
        </authorList>
    </citation>
    <scope>NUCLEOTIDE SEQUENCE</scope>
    <source>
        <strain evidence="5">LMG 26462</strain>
    </source>
</reference>
<dbReference type="AlphaFoldDB" id="A0A9X1AGC6"/>
<dbReference type="InterPro" id="IPR001173">
    <property type="entry name" value="Glyco_trans_2-like"/>
</dbReference>
<comment type="caution">
    <text evidence="5">The sequence shown here is derived from an EMBL/GenBank/DDBJ whole genome shotgun (WGS) entry which is preliminary data.</text>
</comment>
<dbReference type="Proteomes" id="UP001138921">
    <property type="component" value="Unassembled WGS sequence"/>
</dbReference>
<feature type="domain" description="Glycosyltransferase 2-like" evidence="4">
    <location>
        <begin position="22"/>
        <end position="149"/>
    </location>
</feature>
<keyword evidence="2" id="KW-0328">Glycosyltransferase</keyword>
<sequence>MTQPYALANQSAQDSDTGPRVSVVMTVYNDLRFFDAAVDSVLAQDFRDLELVVVDDGTGQTELFDSVARRDPRIRLVINPTNIGTAAAANRGIEASRADIIVRLDADDISEPDRIGRLVAALDEDPELGLVGSAVTLIDENGRALQVRPMPLTDVDVRWTILFQCPFYHSTVAFRRSCYESAGRYRPEELVSQDHYLWFEMLPHCRMRNLAEPLTRYRINSQGLTATNAVRPRNRTHRIREALWPRIGLTYDLYDDALALEIANFLNGGDIAKERRTAAYAKMLTVLKAFLKAEQPFARAADAEDRRRLGKIVVSRMLRNPPGGMRSKLALYAQCLPLAPGRTMEAAAKRLTRPFRQRRP</sequence>
<accession>A0A9X1AGC6</accession>
<dbReference type="InterPro" id="IPR050834">
    <property type="entry name" value="Glycosyltransf_2"/>
</dbReference>
<evidence type="ECO:0000256" key="2">
    <source>
        <dbReference type="ARBA" id="ARBA00022676"/>
    </source>
</evidence>
<evidence type="ECO:0000256" key="1">
    <source>
        <dbReference type="ARBA" id="ARBA00006739"/>
    </source>
</evidence>
<evidence type="ECO:0000313" key="6">
    <source>
        <dbReference type="Proteomes" id="UP001138921"/>
    </source>
</evidence>
<evidence type="ECO:0000259" key="4">
    <source>
        <dbReference type="Pfam" id="PF00535"/>
    </source>
</evidence>
<keyword evidence="6" id="KW-1185">Reference proteome</keyword>
<dbReference type="SUPFAM" id="SSF53448">
    <property type="entry name" value="Nucleotide-diphospho-sugar transferases"/>
    <property type="match status" value="1"/>
</dbReference>
<organism evidence="5 6">
    <name type="scientific">Aminobacter anthyllidis</name>
    <dbReference type="NCBI Taxonomy" id="1035067"/>
    <lineage>
        <taxon>Bacteria</taxon>
        <taxon>Pseudomonadati</taxon>
        <taxon>Pseudomonadota</taxon>
        <taxon>Alphaproteobacteria</taxon>
        <taxon>Hyphomicrobiales</taxon>
        <taxon>Phyllobacteriaceae</taxon>
        <taxon>Aminobacter</taxon>
    </lineage>
</organism>
<dbReference type="Gene3D" id="3.90.550.10">
    <property type="entry name" value="Spore Coat Polysaccharide Biosynthesis Protein SpsA, Chain A"/>
    <property type="match status" value="1"/>
</dbReference>
<gene>
    <name evidence="5" type="ORF">J1C56_27010</name>
</gene>
<comment type="similarity">
    <text evidence="1">Belongs to the glycosyltransferase 2 family.</text>
</comment>
<dbReference type="RefSeq" id="WP_214393082.1">
    <property type="nucleotide sequence ID" value="NZ_JAFLWW010000010.1"/>
</dbReference>
<keyword evidence="3" id="KW-0808">Transferase</keyword>
<evidence type="ECO:0000313" key="5">
    <source>
        <dbReference type="EMBL" id="MBT1159233.1"/>
    </source>
</evidence>
<dbReference type="PANTHER" id="PTHR43685:SF5">
    <property type="entry name" value="GLYCOSYLTRANSFERASE EPSE-RELATED"/>
    <property type="match status" value="1"/>
</dbReference>
<dbReference type="Pfam" id="PF00535">
    <property type="entry name" value="Glycos_transf_2"/>
    <property type="match status" value="1"/>
</dbReference>
<proteinExistence type="inferred from homology"/>
<name>A0A9X1AGC6_9HYPH</name>
<dbReference type="PANTHER" id="PTHR43685">
    <property type="entry name" value="GLYCOSYLTRANSFERASE"/>
    <property type="match status" value="1"/>
</dbReference>
<evidence type="ECO:0000256" key="3">
    <source>
        <dbReference type="ARBA" id="ARBA00022679"/>
    </source>
</evidence>